<feature type="transmembrane region" description="Helical" evidence="13">
    <location>
        <begin position="354"/>
        <end position="373"/>
    </location>
</feature>
<dbReference type="GO" id="GO:0005886">
    <property type="term" value="C:plasma membrane"/>
    <property type="evidence" value="ECO:0007669"/>
    <property type="project" value="UniProtKB-SubCell"/>
</dbReference>
<keyword evidence="7" id="KW-1003">Cell membrane</keyword>
<sequence length="446" mass="45936">METNLTRGNVTGVLVRFALPLFAANLLQSLYSLVDMAVMGRFLGSPGLAALSSSATICYVITSVCAGVTTGGGVLVAQYLGREDRAALRETVGSLFSLSLAVAAAVTALSLVAYDPVLRWMGVPADALPLALEYMSVICIGTVFILGYNAVCAVLRGMGDSKGPLRYVAVAAAANIALDLLFVGPLALGAAGAAMATVCAQALSFFIALFSLRRRGFLRSLSRADLLPRPVRWASILRIGLPTAVQLSVVNLSYLAVTGLFNACGTACAAAAGVGLKLNTFAAMPCWTVGQAVTTMAGQCMGGGAPDRAARTARSGLVLALAGSGATAALIVLTAPGLIALFDPAPAVVAAGTLYLRICCSLNFLAYAAMYLFDSFATGVGYPGLAMGNALLHSVVMRLGLSWLLGLAMGGGFAGLCWAEMLAPFPGALIGAVFFLRGRWRERRLV</sequence>
<evidence type="ECO:0000256" key="10">
    <source>
        <dbReference type="ARBA" id="ARBA00023065"/>
    </source>
</evidence>
<feature type="transmembrane region" description="Helical" evidence="13">
    <location>
        <begin position="412"/>
        <end position="436"/>
    </location>
</feature>
<reference evidence="14 15" key="1">
    <citation type="journal article" date="2015" name="Nat. Commun.">
        <title>Production of butyrate from lysine and the Amadori product fructoselysine by a human gut commensal.</title>
        <authorList>
            <person name="Bui T.P."/>
            <person name="Ritari J."/>
            <person name="Boeren S."/>
            <person name="de Waard P."/>
            <person name="Plugge C.M."/>
            <person name="de Vos W.M."/>
        </authorList>
    </citation>
    <scope>NUCLEOTIDE SEQUENCE [LARGE SCALE GENOMIC DNA]</scope>
    <source>
        <strain evidence="14 15">AF211</strain>
    </source>
</reference>
<feature type="transmembrane region" description="Helical" evidence="13">
    <location>
        <begin position="317"/>
        <end position="342"/>
    </location>
</feature>
<comment type="function">
    <text evidence="1">Multidrug efflux pump.</text>
</comment>
<feature type="transmembrane region" description="Helical" evidence="13">
    <location>
        <begin position="193"/>
        <end position="212"/>
    </location>
</feature>
<keyword evidence="5" id="KW-0813">Transport</keyword>
<protein>
    <recommendedName>
        <fullName evidence="4">Probable multidrug resistance protein NorM</fullName>
    </recommendedName>
    <alternativeName>
        <fullName evidence="12">Multidrug-efflux transporter</fullName>
    </alternativeName>
</protein>
<dbReference type="InterPro" id="IPR002528">
    <property type="entry name" value="MATE_fam"/>
</dbReference>
<gene>
    <name evidence="14" type="ORF">IB211_01354c</name>
</gene>
<evidence type="ECO:0000256" key="12">
    <source>
        <dbReference type="ARBA" id="ARBA00031636"/>
    </source>
</evidence>
<evidence type="ECO:0000313" key="15">
    <source>
        <dbReference type="Proteomes" id="UP000064844"/>
    </source>
</evidence>
<evidence type="ECO:0000256" key="9">
    <source>
        <dbReference type="ARBA" id="ARBA00022989"/>
    </source>
</evidence>
<proteinExistence type="inferred from homology"/>
<reference evidence="15" key="2">
    <citation type="submission" date="2015-04" db="EMBL/GenBank/DDBJ databases">
        <title>A butyrogenic pathway from the amino acid lysine in a human gut commensal.</title>
        <authorList>
            <person name="de Vos W.M."/>
            <person name="Bui N.T.P."/>
            <person name="Plugge C.M."/>
            <person name="Ritari J."/>
        </authorList>
    </citation>
    <scope>NUCLEOTIDE SEQUENCE [LARGE SCALE GENOMIC DNA]</scope>
    <source>
        <strain evidence="15">AF211</strain>
    </source>
</reference>
<dbReference type="AlphaFoldDB" id="A0A0S2W360"/>
<dbReference type="InterPro" id="IPR050222">
    <property type="entry name" value="MATE_MdtK"/>
</dbReference>
<feature type="transmembrane region" description="Helical" evidence="13">
    <location>
        <begin position="167"/>
        <end position="187"/>
    </location>
</feature>
<evidence type="ECO:0000256" key="6">
    <source>
        <dbReference type="ARBA" id="ARBA00022449"/>
    </source>
</evidence>
<dbReference type="STRING" id="1297617.IB211_01354c"/>
<keyword evidence="10" id="KW-0406">Ion transport</keyword>
<dbReference type="CDD" id="cd13138">
    <property type="entry name" value="MATE_yoeA_like"/>
    <property type="match status" value="1"/>
</dbReference>
<evidence type="ECO:0000256" key="4">
    <source>
        <dbReference type="ARBA" id="ARBA00020268"/>
    </source>
</evidence>
<comment type="subcellular location">
    <subcellularLocation>
        <location evidence="2">Cell membrane</location>
        <topology evidence="2">Multi-pass membrane protein</topology>
    </subcellularLocation>
</comment>
<evidence type="ECO:0000313" key="14">
    <source>
        <dbReference type="EMBL" id="ALP93747.1"/>
    </source>
</evidence>
<evidence type="ECO:0000256" key="3">
    <source>
        <dbReference type="ARBA" id="ARBA00010199"/>
    </source>
</evidence>
<dbReference type="PIRSF" id="PIRSF006603">
    <property type="entry name" value="DinF"/>
    <property type="match status" value="1"/>
</dbReference>
<dbReference type="GO" id="GO:0042910">
    <property type="term" value="F:xenobiotic transmembrane transporter activity"/>
    <property type="evidence" value="ECO:0007669"/>
    <property type="project" value="InterPro"/>
</dbReference>
<dbReference type="RefSeq" id="WP_147586102.1">
    <property type="nucleotide sequence ID" value="NZ_CP011307.1"/>
</dbReference>
<dbReference type="NCBIfam" id="TIGR00797">
    <property type="entry name" value="matE"/>
    <property type="match status" value="1"/>
</dbReference>
<name>A0A0S2W360_9FIRM</name>
<dbReference type="GO" id="GO:0015297">
    <property type="term" value="F:antiporter activity"/>
    <property type="evidence" value="ECO:0007669"/>
    <property type="project" value="UniProtKB-KW"/>
</dbReference>
<keyword evidence="6" id="KW-0050">Antiport</keyword>
<dbReference type="EMBL" id="CP011307">
    <property type="protein sequence ID" value="ALP93747.1"/>
    <property type="molecule type" value="Genomic_DNA"/>
</dbReference>
<keyword evidence="9 13" id="KW-1133">Transmembrane helix</keyword>
<evidence type="ECO:0000256" key="7">
    <source>
        <dbReference type="ARBA" id="ARBA00022475"/>
    </source>
</evidence>
<feature type="transmembrane region" description="Helical" evidence="13">
    <location>
        <begin position="92"/>
        <end position="114"/>
    </location>
</feature>
<evidence type="ECO:0000256" key="13">
    <source>
        <dbReference type="SAM" id="Phobius"/>
    </source>
</evidence>
<organism evidence="14 15">
    <name type="scientific">Intestinimonas butyriciproducens</name>
    <dbReference type="NCBI Taxonomy" id="1297617"/>
    <lineage>
        <taxon>Bacteria</taxon>
        <taxon>Bacillati</taxon>
        <taxon>Bacillota</taxon>
        <taxon>Clostridia</taxon>
        <taxon>Eubacteriales</taxon>
        <taxon>Intestinimonas</taxon>
    </lineage>
</organism>
<keyword evidence="15" id="KW-1185">Reference proteome</keyword>
<dbReference type="PANTHER" id="PTHR43298:SF2">
    <property type="entry name" value="FMN_FAD EXPORTER YEEO-RELATED"/>
    <property type="match status" value="1"/>
</dbReference>
<accession>A0A0S2W360</accession>
<dbReference type="GO" id="GO:0006811">
    <property type="term" value="P:monoatomic ion transport"/>
    <property type="evidence" value="ECO:0007669"/>
    <property type="project" value="UniProtKB-KW"/>
</dbReference>
<keyword evidence="11 13" id="KW-0472">Membrane</keyword>
<evidence type="ECO:0000256" key="8">
    <source>
        <dbReference type="ARBA" id="ARBA00022692"/>
    </source>
</evidence>
<dbReference type="Proteomes" id="UP000064844">
    <property type="component" value="Chromosome"/>
</dbReference>
<feature type="transmembrane region" description="Helical" evidence="13">
    <location>
        <begin position="54"/>
        <end position="80"/>
    </location>
</feature>
<evidence type="ECO:0000256" key="1">
    <source>
        <dbReference type="ARBA" id="ARBA00003408"/>
    </source>
</evidence>
<dbReference type="KEGG" id="ibu:IB211_01354c"/>
<keyword evidence="8 13" id="KW-0812">Transmembrane</keyword>
<dbReference type="Pfam" id="PF01554">
    <property type="entry name" value="MatE"/>
    <property type="match status" value="2"/>
</dbReference>
<dbReference type="InterPro" id="IPR048279">
    <property type="entry name" value="MdtK-like"/>
</dbReference>
<evidence type="ECO:0000256" key="5">
    <source>
        <dbReference type="ARBA" id="ARBA00022448"/>
    </source>
</evidence>
<dbReference type="PANTHER" id="PTHR43298">
    <property type="entry name" value="MULTIDRUG RESISTANCE PROTEIN NORM-RELATED"/>
    <property type="match status" value="1"/>
</dbReference>
<comment type="similarity">
    <text evidence="3">Belongs to the multi antimicrobial extrusion (MATE) (TC 2.A.66.1) family.</text>
</comment>
<evidence type="ECO:0000256" key="2">
    <source>
        <dbReference type="ARBA" id="ARBA00004651"/>
    </source>
</evidence>
<dbReference type="eggNOG" id="COG0534">
    <property type="taxonomic scope" value="Bacteria"/>
</dbReference>
<evidence type="ECO:0000256" key="11">
    <source>
        <dbReference type="ARBA" id="ARBA00023136"/>
    </source>
</evidence>
<feature type="transmembrane region" description="Helical" evidence="13">
    <location>
        <begin position="134"/>
        <end position="155"/>
    </location>
</feature>
<feature type="transmembrane region" description="Helical" evidence="13">
    <location>
        <begin position="12"/>
        <end position="34"/>
    </location>
</feature>
<feature type="transmembrane region" description="Helical" evidence="13">
    <location>
        <begin position="385"/>
        <end position="406"/>
    </location>
</feature>